<dbReference type="STRING" id="39966.A0A369K5S3"/>
<evidence type="ECO:0000259" key="3">
    <source>
        <dbReference type="SMART" id="SM00484"/>
    </source>
</evidence>
<dbReference type="InterPro" id="IPR006086">
    <property type="entry name" value="XPG-I_dom"/>
</dbReference>
<dbReference type="Pfam" id="PF00752">
    <property type="entry name" value="XPG_N"/>
    <property type="match status" value="1"/>
</dbReference>
<dbReference type="OrthoDB" id="3005703at2759"/>
<dbReference type="Pfam" id="PF00867">
    <property type="entry name" value="XPG_I"/>
    <property type="match status" value="1"/>
</dbReference>
<dbReference type="InParanoid" id="A0A369K5S3"/>
<dbReference type="PRINTS" id="PR00853">
    <property type="entry name" value="XPGRADSUPER"/>
</dbReference>
<dbReference type="AlphaFoldDB" id="A0A369K5S3"/>
<evidence type="ECO:0000313" key="5">
    <source>
        <dbReference type="EMBL" id="RDB28015.1"/>
    </source>
</evidence>
<keyword evidence="6" id="KW-1185">Reference proteome</keyword>
<feature type="domain" description="XPG-I" evidence="3">
    <location>
        <begin position="120"/>
        <end position="185"/>
    </location>
</feature>
<dbReference type="GO" id="GO:0006281">
    <property type="term" value="P:DNA repair"/>
    <property type="evidence" value="ECO:0007669"/>
    <property type="project" value="UniProtKB-ARBA"/>
</dbReference>
<evidence type="ECO:0000259" key="4">
    <source>
        <dbReference type="SMART" id="SM00485"/>
    </source>
</evidence>
<dbReference type="CDD" id="cd09870">
    <property type="entry name" value="PIN_YEN1"/>
    <property type="match status" value="1"/>
</dbReference>
<dbReference type="SUPFAM" id="SSF88723">
    <property type="entry name" value="PIN domain-like"/>
    <property type="match status" value="1"/>
</dbReference>
<dbReference type="InterPro" id="IPR006085">
    <property type="entry name" value="XPG_DNA_repair_N"/>
</dbReference>
<dbReference type="Gene3D" id="3.40.50.1010">
    <property type="entry name" value="5'-nuclease"/>
    <property type="match status" value="2"/>
</dbReference>
<keyword evidence="1" id="KW-0540">Nuclease</keyword>
<organism evidence="5 6">
    <name type="scientific">Hypsizygus marmoreus</name>
    <name type="common">White beech mushroom</name>
    <name type="synonym">Agaricus marmoreus</name>
    <dbReference type="NCBI Taxonomy" id="39966"/>
    <lineage>
        <taxon>Eukaryota</taxon>
        <taxon>Fungi</taxon>
        <taxon>Dikarya</taxon>
        <taxon>Basidiomycota</taxon>
        <taxon>Agaricomycotina</taxon>
        <taxon>Agaricomycetes</taxon>
        <taxon>Agaricomycetidae</taxon>
        <taxon>Agaricales</taxon>
        <taxon>Tricholomatineae</taxon>
        <taxon>Lyophyllaceae</taxon>
        <taxon>Hypsizygus</taxon>
    </lineage>
</organism>
<dbReference type="PANTHER" id="PTHR11081:SF75">
    <property type="entry name" value="ENDONUCLEASE, PUTATIVE (AFU_ORTHOLOGUE AFUA_3G13260)-RELATED"/>
    <property type="match status" value="1"/>
</dbReference>
<sequence length="390" mass="43217">MGIKGLWKIVEPAAIERSLVNLVTIEGFERSQGRRSWIIGVDTSLWIDNCQAAFQGATIHTHSGENPELRTFFFKLCRYLKMPVVLVFVLDGPGRPSVKRGRGVQPVPLWITSYLEELVDAFGFFVHQAPGEAEAELARLNSLGIIDAIFTDDSDTLVFGGECIIRRSLLSFQLFLLSFMGKLALFSRPWKSTESDHVILYTADSIEYSNGVKLTRGGLLLFALLAGGDYDAGIEGCGGNTARALAECSFGDELLDAATSLSGTNLQQFLHAWRKRLQTELRYNSQGRLRCRNAGVAQKITDKFPDLAVMEKYVTPLTSWSSQQGCQIPNTAGWGAREPSISKITAFCLQRFGWDRDGAVMKRFRMNLWPGVAFRMLCSVMSSSLSLAVC</sequence>
<feature type="domain" description="XPG N-terminal" evidence="4">
    <location>
        <begin position="1"/>
        <end position="113"/>
    </location>
</feature>
<dbReference type="GO" id="GO:0017108">
    <property type="term" value="F:5'-flap endonuclease activity"/>
    <property type="evidence" value="ECO:0007669"/>
    <property type="project" value="TreeGrafter"/>
</dbReference>
<dbReference type="EMBL" id="LUEZ02000013">
    <property type="protein sequence ID" value="RDB28015.1"/>
    <property type="molecule type" value="Genomic_DNA"/>
</dbReference>
<comment type="caution">
    <text evidence="5">The sequence shown here is derived from an EMBL/GenBank/DDBJ whole genome shotgun (WGS) entry which is preliminary data.</text>
</comment>
<dbReference type="SMART" id="SM00484">
    <property type="entry name" value="XPGI"/>
    <property type="match status" value="1"/>
</dbReference>
<proteinExistence type="predicted"/>
<dbReference type="Proteomes" id="UP000076154">
    <property type="component" value="Unassembled WGS sequence"/>
</dbReference>
<keyword evidence="2" id="KW-0378">Hydrolase</keyword>
<dbReference type="InterPro" id="IPR006084">
    <property type="entry name" value="XPG/Rad2"/>
</dbReference>
<evidence type="ECO:0000256" key="1">
    <source>
        <dbReference type="ARBA" id="ARBA00022722"/>
    </source>
</evidence>
<dbReference type="PANTHER" id="PTHR11081">
    <property type="entry name" value="FLAP ENDONUCLEASE FAMILY MEMBER"/>
    <property type="match status" value="1"/>
</dbReference>
<keyword evidence="5" id="KW-0255">Endonuclease</keyword>
<reference evidence="5" key="1">
    <citation type="submission" date="2018-04" db="EMBL/GenBank/DDBJ databases">
        <title>Whole genome sequencing of Hypsizygus marmoreus.</title>
        <authorList>
            <person name="Choi I.-G."/>
            <person name="Min B."/>
            <person name="Kim J.-G."/>
            <person name="Kim S."/>
            <person name="Oh Y.-L."/>
            <person name="Kong W.-S."/>
            <person name="Park H."/>
            <person name="Jeong J."/>
            <person name="Song E.-S."/>
        </authorList>
    </citation>
    <scope>NUCLEOTIDE SEQUENCE [LARGE SCALE GENOMIC DNA]</scope>
    <source>
        <strain evidence="5">51987-8</strain>
    </source>
</reference>
<evidence type="ECO:0000313" key="6">
    <source>
        <dbReference type="Proteomes" id="UP000076154"/>
    </source>
</evidence>
<protein>
    <submittedName>
        <fullName evidence="5">Flap endonuclease GEN 1</fullName>
    </submittedName>
</protein>
<dbReference type="SUPFAM" id="SSF47807">
    <property type="entry name" value="5' to 3' exonuclease, C-terminal subdomain"/>
    <property type="match status" value="1"/>
</dbReference>
<name>A0A369K5S3_HYPMA</name>
<dbReference type="InterPro" id="IPR029060">
    <property type="entry name" value="PIN-like_dom_sf"/>
</dbReference>
<evidence type="ECO:0000256" key="2">
    <source>
        <dbReference type="ARBA" id="ARBA00022801"/>
    </source>
</evidence>
<accession>A0A369K5S3</accession>
<gene>
    <name evidence="5" type="primary">Gen1_4</name>
    <name evidence="5" type="ORF">Hypma_002264</name>
</gene>
<dbReference type="InterPro" id="IPR036279">
    <property type="entry name" value="5-3_exonuclease_C_sf"/>
</dbReference>
<dbReference type="SMART" id="SM00485">
    <property type="entry name" value="XPGN"/>
    <property type="match status" value="1"/>
</dbReference>